<evidence type="ECO:0000256" key="1">
    <source>
        <dbReference type="ARBA" id="ARBA00001917"/>
    </source>
</evidence>
<dbReference type="InterPro" id="IPR006982">
    <property type="entry name" value="Glu_synth_centr_N"/>
</dbReference>
<keyword evidence="10" id="KW-0408">Iron</keyword>
<evidence type="ECO:0000256" key="7">
    <source>
        <dbReference type="ARBA" id="ARBA00022723"/>
    </source>
</evidence>
<proteinExistence type="inferred from homology"/>
<organism evidence="16 17">
    <name type="scientific">bacterium (Candidatus Blackallbacteria) CG17_big_fil_post_rev_8_21_14_2_50_48_46</name>
    <dbReference type="NCBI Taxonomy" id="2014261"/>
    <lineage>
        <taxon>Bacteria</taxon>
        <taxon>Candidatus Blackallbacteria</taxon>
    </lineage>
</organism>
<keyword evidence="6" id="KW-0288">FMN</keyword>
<evidence type="ECO:0000256" key="9">
    <source>
        <dbReference type="ARBA" id="ARBA00023002"/>
    </source>
</evidence>
<dbReference type="CDD" id="cd02808">
    <property type="entry name" value="GltS_FMN"/>
    <property type="match status" value="1"/>
</dbReference>
<keyword evidence="11" id="KW-0411">Iron-sulfur</keyword>
<evidence type="ECO:0000256" key="12">
    <source>
        <dbReference type="ARBA" id="ARBA00023164"/>
    </source>
</evidence>
<dbReference type="SUPFAM" id="SSF56235">
    <property type="entry name" value="N-terminal nucleophile aminohydrolases (Ntn hydrolases)"/>
    <property type="match status" value="1"/>
</dbReference>
<comment type="pathway">
    <text evidence="14">Amino-acid biosynthesis.</text>
</comment>
<dbReference type="InterPro" id="IPR036485">
    <property type="entry name" value="Glu_synth_asu_C_sf"/>
</dbReference>
<evidence type="ECO:0000313" key="16">
    <source>
        <dbReference type="EMBL" id="PIW17197.1"/>
    </source>
</evidence>
<keyword evidence="13" id="KW-0003">3Fe-4S</keyword>
<dbReference type="GO" id="GO:0015930">
    <property type="term" value="F:glutamate synthase activity"/>
    <property type="evidence" value="ECO:0007669"/>
    <property type="project" value="InterPro"/>
</dbReference>
<dbReference type="Pfam" id="PF01493">
    <property type="entry name" value="GXGXG"/>
    <property type="match status" value="1"/>
</dbReference>
<comment type="caution">
    <text evidence="16">The sequence shown here is derived from an EMBL/GenBank/DDBJ whole genome shotgun (WGS) entry which is preliminary data.</text>
</comment>
<dbReference type="InterPro" id="IPR017932">
    <property type="entry name" value="GATase_2_dom"/>
</dbReference>
<dbReference type="InterPro" id="IPR050711">
    <property type="entry name" value="ET-N_metabolism_enzyme"/>
</dbReference>
<keyword evidence="4" id="KW-0028">Amino-acid biosynthesis</keyword>
<dbReference type="GO" id="GO:0019676">
    <property type="term" value="P:ammonia assimilation cycle"/>
    <property type="evidence" value="ECO:0007669"/>
    <property type="project" value="TreeGrafter"/>
</dbReference>
<dbReference type="Pfam" id="PF01645">
    <property type="entry name" value="Glu_synthase"/>
    <property type="match status" value="1"/>
</dbReference>
<dbReference type="InterPro" id="IPR029055">
    <property type="entry name" value="Ntn_hydrolases_N"/>
</dbReference>
<sequence length="1460" mass="161054">MRHYDAFGYPRSEKSACGVGFIASRRGEFSHQIIEETLYALSCVEHRGACAADQKTGDGAGIMTDIPFELLGYERGTVAVASLFVTQAPEPQRKLLAIFEDTFGFWDMPIISYREVPIHLDVLGEQARASLPKLLQAIIQRPIHANNDTAFNHMLYRALRKTFTRQRRLFPEPAFFVASLSVNTIVYKALTRSEYLGRFYLDLQNPAYKSRFGIFHRRFSTNTVTSWDKAQPFRLLGHNGEINTIQGNRSWAYSREKTLGLPRNELLTHEGISDSGSLNEIVEALMYRSSLPFVEDAVALIIPPSDLNNSFYKFWSRGMEPWDGPAMVTFSDGEVVGARLDRNGFRPCRWVQTENKFYLASETGIFNLTDAQIQARGALKAGRGVQIDLASGTIDFTDPSEAQRNAGVHFDAHLTPLPYLSSSQIEAPPQEISALFHYTREALDKILKPMVETGSEPIGSMGETARLAILSDQVRSFFDFFYQNFAQVTNPPLDYLREKLVTNLSVYLGIRPNIISQKELIPPPEGLELKSPLLSLGQISYLKALDSEKTSLRHACFQMTFQRVHGPVAFNHQLETIAKQVVDAVRSGISLIILSDRQADWENLPIPVLLVLRRVIIALDKAGLRLRASLIIESGQIYETHHIACTIGFGAAAICPWLSLEMARSGALESKDLLPEQREKNLLKAYESGLLKVMSKMGISVVQSYQSAKLFSIIGLDRELSHLYFRGVPSLAGGLDLEGIAKLLLQQSELSKSAYEAGQPLHNYLYREHNKHQKGEKHAMTAYRSRQIHQALQAETDESTQVFWSNYLESLESESPYHLRHLLNFKHSPTQLAWEDAQALSEILKTFGSGAMSFGAISAESQRDIFLAMREIGGRSNSGEGGENPFYETEGISASIKQVASGRFGVSARYLIGADEFQIKVAQGAKPGEGGQLMATKVDAAIAKARHSLTQVDLISPPPLHDIYSIEDLKELIYELKQLKPGVKISVKLVAGANIGTIAVGVAKAGADIIHISGLDGGTGAASLSSMKHAGLPFEFGLVEVHKALIDNQLRDQIILRIDGGLQTGKDIVLAAILGAQEFDFGKLLLIAEGCVMARVCEKNTCPTGIATHDPKFKSKYKGNVKSIVKLLKLLAQDTKSELAKLGLKNLSAAIGRTDLLEINPNYVQWVNQLQLDLSFLLSPPYLYSENSEAHSENQIANPLNLKLLYDGMPALETAQARQLSYPINNRDRAILATLSGELARREHLNHLAQITNQVPPFPATDKKLEFTFTGSAGQGFGAFLTQGIEVCLYGEANDSVAKSMSGGKIVIKPTPLTRLNPQEDVIIGNGALYGATGGILFVRGRAGDRFAVRNSGAISVVEGTGFHACEYMTQGSVIILGPVGPNTGSGMTGGKIYLLDGQTEMINSEYIGSRKMLPEEFVELESVLTDYFKATNSPTAEFLLKDWQNQKNRFQLFLPIKQL</sequence>
<evidence type="ECO:0000256" key="4">
    <source>
        <dbReference type="ARBA" id="ARBA00022605"/>
    </source>
</evidence>
<evidence type="ECO:0000256" key="5">
    <source>
        <dbReference type="ARBA" id="ARBA00022630"/>
    </source>
</evidence>
<dbReference type="GO" id="GO:0046872">
    <property type="term" value="F:metal ion binding"/>
    <property type="evidence" value="ECO:0007669"/>
    <property type="project" value="UniProtKB-KW"/>
</dbReference>
<dbReference type="GO" id="GO:0006537">
    <property type="term" value="P:glutamate biosynthetic process"/>
    <property type="evidence" value="ECO:0007669"/>
    <property type="project" value="UniProtKB-KW"/>
</dbReference>
<accession>A0A2M7G5S1</accession>
<evidence type="ECO:0000256" key="2">
    <source>
        <dbReference type="ARBA" id="ARBA00001927"/>
    </source>
</evidence>
<evidence type="ECO:0000313" key="17">
    <source>
        <dbReference type="Proteomes" id="UP000231019"/>
    </source>
</evidence>
<keyword evidence="9" id="KW-0560">Oxidoreductase</keyword>
<protein>
    <submittedName>
        <fullName evidence="16">Glutamate synthase large subunit</fullName>
    </submittedName>
</protein>
<reference evidence="16 17" key="1">
    <citation type="submission" date="2017-09" db="EMBL/GenBank/DDBJ databases">
        <title>Depth-based differentiation of microbial function through sediment-hosted aquifers and enrichment of novel symbionts in the deep terrestrial subsurface.</title>
        <authorList>
            <person name="Probst A.J."/>
            <person name="Ladd B."/>
            <person name="Jarett J.K."/>
            <person name="Geller-Mcgrath D.E."/>
            <person name="Sieber C.M."/>
            <person name="Emerson J.B."/>
            <person name="Anantharaman K."/>
            <person name="Thomas B.C."/>
            <person name="Malmstrom R."/>
            <person name="Stieglmeier M."/>
            <person name="Klingl A."/>
            <person name="Woyke T."/>
            <person name="Ryan C.M."/>
            <person name="Banfield J.F."/>
        </authorList>
    </citation>
    <scope>NUCLEOTIDE SEQUENCE [LARGE SCALE GENOMIC DNA]</scope>
    <source>
        <strain evidence="16">CG17_big_fil_post_rev_8_21_14_2_50_48_46</strain>
    </source>
</reference>
<evidence type="ECO:0000256" key="3">
    <source>
        <dbReference type="ARBA" id="ARBA00009716"/>
    </source>
</evidence>
<dbReference type="Pfam" id="PF04898">
    <property type="entry name" value="Glu_syn_central"/>
    <property type="match status" value="1"/>
</dbReference>
<gene>
    <name evidence="16" type="ORF">COW36_09500</name>
</gene>
<evidence type="ECO:0000256" key="10">
    <source>
        <dbReference type="ARBA" id="ARBA00023004"/>
    </source>
</evidence>
<evidence type="ECO:0000259" key="15">
    <source>
        <dbReference type="PROSITE" id="PS51278"/>
    </source>
</evidence>
<evidence type="ECO:0000256" key="8">
    <source>
        <dbReference type="ARBA" id="ARBA00022962"/>
    </source>
</evidence>
<dbReference type="Pfam" id="PF00310">
    <property type="entry name" value="GATase_2"/>
    <property type="match status" value="1"/>
</dbReference>
<dbReference type="Proteomes" id="UP000231019">
    <property type="component" value="Unassembled WGS sequence"/>
</dbReference>
<dbReference type="SUPFAM" id="SSF51395">
    <property type="entry name" value="FMN-linked oxidoreductases"/>
    <property type="match status" value="1"/>
</dbReference>
<dbReference type="InterPro" id="IPR002489">
    <property type="entry name" value="Glu_synth_asu_C"/>
</dbReference>
<dbReference type="Gene3D" id="3.60.20.10">
    <property type="entry name" value="Glutamine Phosphoribosylpyrophosphate, subunit 1, domain 1"/>
    <property type="match status" value="1"/>
</dbReference>
<dbReference type="NCBIfam" id="NF008730">
    <property type="entry name" value="PRK11750.1"/>
    <property type="match status" value="1"/>
</dbReference>
<dbReference type="EMBL" id="PFFQ01000026">
    <property type="protein sequence ID" value="PIW17197.1"/>
    <property type="molecule type" value="Genomic_DNA"/>
</dbReference>
<evidence type="ECO:0000256" key="11">
    <source>
        <dbReference type="ARBA" id="ARBA00023014"/>
    </source>
</evidence>
<comment type="cofactor">
    <cofactor evidence="2">
        <name>[3Fe-4S] cluster</name>
        <dbReference type="ChEBI" id="CHEBI:21137"/>
    </cofactor>
</comment>
<name>A0A2M7G5S1_9BACT</name>
<dbReference type="GO" id="GO:0051538">
    <property type="term" value="F:3 iron, 4 sulfur cluster binding"/>
    <property type="evidence" value="ECO:0007669"/>
    <property type="project" value="UniProtKB-KW"/>
</dbReference>
<dbReference type="InterPro" id="IPR002932">
    <property type="entry name" value="Glu_synthdom"/>
</dbReference>
<dbReference type="Gene3D" id="3.20.20.70">
    <property type="entry name" value="Aldolase class I"/>
    <property type="match status" value="2"/>
</dbReference>
<keyword evidence="12" id="KW-0314">Glutamate biosynthesis</keyword>
<dbReference type="PROSITE" id="PS51278">
    <property type="entry name" value="GATASE_TYPE_2"/>
    <property type="match status" value="1"/>
</dbReference>
<dbReference type="PANTHER" id="PTHR11938">
    <property type="entry name" value="FAD NADPH DEHYDROGENASE/OXIDOREDUCTASE"/>
    <property type="match status" value="1"/>
</dbReference>
<keyword evidence="7" id="KW-0479">Metal-binding</keyword>
<evidence type="ECO:0000256" key="13">
    <source>
        <dbReference type="ARBA" id="ARBA00023291"/>
    </source>
</evidence>
<keyword evidence="8" id="KW-0315">Glutamine amidotransferase</keyword>
<dbReference type="SUPFAM" id="SSF69336">
    <property type="entry name" value="Alpha subunit of glutamate synthase, C-terminal domain"/>
    <property type="match status" value="1"/>
</dbReference>
<dbReference type="Gene3D" id="2.160.20.60">
    <property type="entry name" value="Glutamate synthase, alpha subunit, C-terminal domain"/>
    <property type="match status" value="1"/>
</dbReference>
<evidence type="ECO:0000256" key="14">
    <source>
        <dbReference type="ARBA" id="ARBA00029440"/>
    </source>
</evidence>
<feature type="domain" description="Glutamine amidotransferase type-2" evidence="15">
    <location>
        <begin position="17"/>
        <end position="390"/>
    </location>
</feature>
<dbReference type="InterPro" id="IPR013785">
    <property type="entry name" value="Aldolase_TIM"/>
</dbReference>
<dbReference type="PANTHER" id="PTHR11938:SF133">
    <property type="entry name" value="GLUTAMATE SYNTHASE (NADH)"/>
    <property type="match status" value="1"/>
</dbReference>
<evidence type="ECO:0000256" key="6">
    <source>
        <dbReference type="ARBA" id="ARBA00022643"/>
    </source>
</evidence>
<comment type="cofactor">
    <cofactor evidence="1">
        <name>FMN</name>
        <dbReference type="ChEBI" id="CHEBI:58210"/>
    </cofactor>
</comment>
<keyword evidence="5" id="KW-0285">Flavoprotein</keyword>
<comment type="similarity">
    <text evidence="3">Belongs to the glutamate synthase family.</text>
</comment>